<evidence type="ECO:0000313" key="3">
    <source>
        <dbReference type="Proteomes" id="UP000658514"/>
    </source>
</evidence>
<feature type="transmembrane region" description="Helical" evidence="1">
    <location>
        <begin position="375"/>
        <end position="397"/>
    </location>
</feature>
<accession>A0ABR8AAG4</accession>
<dbReference type="EMBL" id="JACJQH010000023">
    <property type="protein sequence ID" value="MBD2196985.1"/>
    <property type="molecule type" value="Genomic_DNA"/>
</dbReference>
<keyword evidence="3" id="KW-1185">Reference proteome</keyword>
<protein>
    <recommendedName>
        <fullName evidence="4">CARDB domain-containing protein</fullName>
    </recommendedName>
</protein>
<dbReference type="RefSeq" id="WP_190543133.1">
    <property type="nucleotide sequence ID" value="NZ_CAWPNO010000055.1"/>
</dbReference>
<keyword evidence="1" id="KW-0472">Membrane</keyword>
<name>A0ABR8AAG4_9CYAN</name>
<keyword evidence="1" id="KW-1133">Transmembrane helix</keyword>
<proteinExistence type="predicted"/>
<comment type="caution">
    <text evidence="2">The sequence shown here is derived from an EMBL/GenBank/DDBJ whole genome shotgun (WGS) entry which is preliminary data.</text>
</comment>
<dbReference type="Proteomes" id="UP000658514">
    <property type="component" value="Unassembled WGS sequence"/>
</dbReference>
<evidence type="ECO:0008006" key="4">
    <source>
        <dbReference type="Google" id="ProtNLM"/>
    </source>
</evidence>
<sequence length="758" mass="84210">MQAKPSPLQVFITPAGVQDANPGDTIELHVVVTNVGEQHAIIDLYLNCDEQFRNITGLSTVPRESCAIAPQQSSDEIKFTFEISLDAIPGTYDYTLVVDAPQHYPQETPIPLTRQLKIVPKEHTSIGLNDSTFSIKPSSNPAKPLICKLHEPLLLEVTVENRSKIVDRFRLSCLDLDDDWFTITYPETGVEGAGLISDINGLGLNPGDSGKISLKFHPPVDTLAGSYTPTLRLFSEKFPDLVLLDLVYLQIPTSYDLNVELKTILGQVSRSPGKYELFLSNRGNMVRELIFGVESRDEETLFSYTFDPAEIRLLPNKSAETNLLVKPKPWWRRPWFGGGQTINFQVNIADQENLPLPDILPQGTLLWKPRPLWQLILLILLILGLLGGLSFIIWRILNPPQLKIENFSVNSTQLIEGEDEVTLNWEIRNYKKLENLIVLVKGPQAIKPTIYDFRNKIPEELNNNNCLVQRQVDLSCKNVKTGISTKGNYTFGLQGLYRKGNVLFSETAKIDSPAIQVVINEKPIAEIVDFKVSKPQYQSGENILVNWTIANPELLAETQIIGSTEEGTATGNPIIYKFNQGIIDNPKLNKACKEVNRQLQCTNIPIPPLKAGKYAFELKAVPNNGSEKVSGKKTEGKIEVLPKPFKIVAFTINGSEQPNQSLKEGETAVLSWRVEGEDIQVKLLPYGNDVAPVGSLKLPVIAEFPPQIAIQVVDKSGKQQPQQRGFAIAVIKKPVPTLPPIIPPVPSPTPASPFRQGF</sequence>
<evidence type="ECO:0000313" key="2">
    <source>
        <dbReference type="EMBL" id="MBD2196985.1"/>
    </source>
</evidence>
<reference evidence="2 3" key="1">
    <citation type="journal article" date="2020" name="ISME J.">
        <title>Comparative genomics reveals insights into cyanobacterial evolution and habitat adaptation.</title>
        <authorList>
            <person name="Chen M.Y."/>
            <person name="Teng W.K."/>
            <person name="Zhao L."/>
            <person name="Hu C.X."/>
            <person name="Zhou Y.K."/>
            <person name="Han B.P."/>
            <person name="Song L.R."/>
            <person name="Shu W.S."/>
        </authorList>
    </citation>
    <scope>NUCLEOTIDE SEQUENCE [LARGE SCALE GENOMIC DNA]</scope>
    <source>
        <strain evidence="2 3">FACHB-288</strain>
    </source>
</reference>
<evidence type="ECO:0000256" key="1">
    <source>
        <dbReference type="SAM" id="Phobius"/>
    </source>
</evidence>
<organism evidence="2 3">
    <name type="scientific">Calothrix parietina FACHB-288</name>
    <dbReference type="NCBI Taxonomy" id="2692896"/>
    <lineage>
        <taxon>Bacteria</taxon>
        <taxon>Bacillati</taxon>
        <taxon>Cyanobacteriota</taxon>
        <taxon>Cyanophyceae</taxon>
        <taxon>Nostocales</taxon>
        <taxon>Calotrichaceae</taxon>
        <taxon>Calothrix</taxon>
    </lineage>
</organism>
<keyword evidence="1" id="KW-0812">Transmembrane</keyword>
<gene>
    <name evidence="2" type="ORF">H6G24_16025</name>
</gene>